<evidence type="ECO:0000313" key="2">
    <source>
        <dbReference type="EMBL" id="PKI52543.1"/>
    </source>
</evidence>
<feature type="region of interest" description="Disordered" evidence="1">
    <location>
        <begin position="92"/>
        <end position="130"/>
    </location>
</feature>
<organism evidence="2 3">
    <name type="scientific">Punica granatum</name>
    <name type="common">Pomegranate</name>
    <dbReference type="NCBI Taxonomy" id="22663"/>
    <lineage>
        <taxon>Eukaryota</taxon>
        <taxon>Viridiplantae</taxon>
        <taxon>Streptophyta</taxon>
        <taxon>Embryophyta</taxon>
        <taxon>Tracheophyta</taxon>
        <taxon>Spermatophyta</taxon>
        <taxon>Magnoliopsida</taxon>
        <taxon>eudicotyledons</taxon>
        <taxon>Gunneridae</taxon>
        <taxon>Pentapetalae</taxon>
        <taxon>rosids</taxon>
        <taxon>malvids</taxon>
        <taxon>Myrtales</taxon>
        <taxon>Lythraceae</taxon>
        <taxon>Punica</taxon>
    </lineage>
</organism>
<reference evidence="2 3" key="1">
    <citation type="submission" date="2017-11" db="EMBL/GenBank/DDBJ databases">
        <title>De-novo sequencing of pomegranate (Punica granatum L.) genome.</title>
        <authorList>
            <person name="Akparov Z."/>
            <person name="Amiraslanov A."/>
            <person name="Hajiyeva S."/>
            <person name="Abbasov M."/>
            <person name="Kaur K."/>
            <person name="Hamwieh A."/>
            <person name="Solovyev V."/>
            <person name="Salamov A."/>
            <person name="Braich B."/>
            <person name="Kosarev P."/>
            <person name="Mahmoud A."/>
            <person name="Hajiyev E."/>
            <person name="Babayeva S."/>
            <person name="Izzatullayeva V."/>
            <person name="Mammadov A."/>
            <person name="Mammadov A."/>
            <person name="Sharifova S."/>
            <person name="Ojaghi J."/>
            <person name="Eynullazada K."/>
            <person name="Bayramov B."/>
            <person name="Abdulazimova A."/>
            <person name="Shahmuradov I."/>
        </authorList>
    </citation>
    <scope>NUCLEOTIDE SEQUENCE [LARGE SCALE GENOMIC DNA]</scope>
    <source>
        <strain evidence="3">cv. AG2017</strain>
        <tissue evidence="2">Leaf</tissue>
    </source>
</reference>
<keyword evidence="3" id="KW-1185">Reference proteome</keyword>
<sequence length="212" mass="23262">MAQSTRGAQLEPRGPSISATEGGQRPIHFITRVCKWARMWGPHARGPPLASSHGSFLFPEQLLKFDSKILSPSSTGTEPYLCSVLEFADMASNSPRDGPADDKASPKESKPSMPESSAAESESGPAIPNPFDFSAMHNLLNDPSIKQLAEQIANDPSFNQMAEQIQKTFHGAPEEESIPQFDTQQYYSTMQQVMQNPQFMTMAERLGSALMQ</sequence>
<dbReference type="Proteomes" id="UP000233551">
    <property type="component" value="Unassembled WGS sequence"/>
</dbReference>
<evidence type="ECO:0000256" key="1">
    <source>
        <dbReference type="SAM" id="MobiDB-lite"/>
    </source>
</evidence>
<proteinExistence type="predicted"/>
<dbReference type="AlphaFoldDB" id="A0A2I0J943"/>
<accession>A0A2I0J943</accession>
<dbReference type="EMBL" id="PGOL01001927">
    <property type="protein sequence ID" value="PKI52543.1"/>
    <property type="molecule type" value="Genomic_DNA"/>
</dbReference>
<feature type="compositionally biased region" description="Basic and acidic residues" evidence="1">
    <location>
        <begin position="98"/>
        <end position="110"/>
    </location>
</feature>
<comment type="caution">
    <text evidence="2">The sequence shown here is derived from an EMBL/GenBank/DDBJ whole genome shotgun (WGS) entry which is preliminary data.</text>
</comment>
<feature type="region of interest" description="Disordered" evidence="1">
    <location>
        <begin position="1"/>
        <end position="24"/>
    </location>
</feature>
<feature type="non-terminal residue" evidence="2">
    <location>
        <position position="212"/>
    </location>
</feature>
<evidence type="ECO:0000313" key="3">
    <source>
        <dbReference type="Proteomes" id="UP000233551"/>
    </source>
</evidence>
<protein>
    <submittedName>
        <fullName evidence="2">Uncharacterized protein</fullName>
    </submittedName>
</protein>
<dbReference type="STRING" id="22663.A0A2I0J943"/>
<feature type="compositionally biased region" description="Low complexity" evidence="1">
    <location>
        <begin position="111"/>
        <end position="126"/>
    </location>
</feature>
<gene>
    <name evidence="2" type="ORF">CRG98_027115</name>
</gene>
<name>A0A2I0J943_PUNGR</name>